<evidence type="ECO:0000256" key="3">
    <source>
        <dbReference type="ARBA" id="ARBA00022553"/>
    </source>
</evidence>
<dbReference type="Pfam" id="PF13193">
    <property type="entry name" value="AMP-binding_C"/>
    <property type="match status" value="2"/>
</dbReference>
<dbReference type="InterPro" id="IPR001242">
    <property type="entry name" value="Condensation_dom"/>
</dbReference>
<dbReference type="Pfam" id="PF00550">
    <property type="entry name" value="PP-binding"/>
    <property type="match status" value="2"/>
</dbReference>
<reference evidence="5 6" key="1">
    <citation type="submission" date="2024-03" db="EMBL/GenBank/DDBJ databases">
        <title>Rhodococcus navarretei sp. nov. and Pseudarthrobacter quantumdoti sp. nov., two new species with the ability to biosynthesize Quantum Dots isolated from soil samples at Union Glacier, Antarctica.</title>
        <authorList>
            <person name="Vargas M."/>
        </authorList>
    </citation>
    <scope>NUCLEOTIDE SEQUENCE [LARGE SCALE GENOMIC DNA]</scope>
    <source>
        <strain evidence="5 6">EXRC-4A-4</strain>
    </source>
</reference>
<dbReference type="Gene3D" id="1.10.1200.10">
    <property type="entry name" value="ACP-like"/>
    <property type="match status" value="2"/>
</dbReference>
<dbReference type="Pfam" id="PF00501">
    <property type="entry name" value="AMP-binding"/>
    <property type="match status" value="2"/>
</dbReference>
<dbReference type="NCBIfam" id="TIGR01733">
    <property type="entry name" value="AA-adenyl-dom"/>
    <property type="match status" value="2"/>
</dbReference>
<dbReference type="InterPro" id="IPR006162">
    <property type="entry name" value="Ppantetheine_attach_site"/>
</dbReference>
<dbReference type="PROSITE" id="PS00012">
    <property type="entry name" value="PHOSPHOPANTETHEINE"/>
    <property type="match status" value="2"/>
</dbReference>
<evidence type="ECO:0000256" key="2">
    <source>
        <dbReference type="ARBA" id="ARBA00022450"/>
    </source>
</evidence>
<dbReference type="InterPro" id="IPR042099">
    <property type="entry name" value="ANL_N_sf"/>
</dbReference>
<evidence type="ECO:0000259" key="4">
    <source>
        <dbReference type="PROSITE" id="PS50075"/>
    </source>
</evidence>
<dbReference type="PROSITE" id="PS50075">
    <property type="entry name" value="CARRIER"/>
    <property type="match status" value="2"/>
</dbReference>
<evidence type="ECO:0000256" key="1">
    <source>
        <dbReference type="ARBA" id="ARBA00001957"/>
    </source>
</evidence>
<name>A0ABU9CVQ0_9NOCA</name>
<dbReference type="InterPro" id="IPR025110">
    <property type="entry name" value="AMP-bd_C"/>
</dbReference>
<keyword evidence="3" id="KW-0597">Phosphoprotein</keyword>
<dbReference type="CDD" id="cd05930">
    <property type="entry name" value="A_NRPS"/>
    <property type="match status" value="1"/>
</dbReference>
<dbReference type="InterPro" id="IPR045851">
    <property type="entry name" value="AMP-bd_C_sf"/>
</dbReference>
<dbReference type="Gene3D" id="3.30.559.30">
    <property type="entry name" value="Nonribosomal peptide synthetase, condensation domain"/>
    <property type="match status" value="2"/>
</dbReference>
<keyword evidence="6" id="KW-1185">Reference proteome</keyword>
<comment type="caution">
    <text evidence="5">The sequence shown here is derived from an EMBL/GenBank/DDBJ whole genome shotgun (WGS) entry which is preliminary data.</text>
</comment>
<dbReference type="Gene3D" id="3.30.300.30">
    <property type="match status" value="2"/>
</dbReference>
<keyword evidence="2" id="KW-0596">Phosphopantetheine</keyword>
<dbReference type="SMART" id="SM00823">
    <property type="entry name" value="PKS_PP"/>
    <property type="match status" value="2"/>
</dbReference>
<dbReference type="InterPro" id="IPR010071">
    <property type="entry name" value="AA_adenyl_dom"/>
</dbReference>
<dbReference type="SUPFAM" id="SSF47336">
    <property type="entry name" value="ACP-like"/>
    <property type="match status" value="2"/>
</dbReference>
<dbReference type="SMART" id="SM01294">
    <property type="entry name" value="PKS_PP_betabranch"/>
    <property type="match status" value="1"/>
</dbReference>
<sequence>MTMLDAPRITPAQRAVWTAAQIDDGEGTYALAWRLELPTTTDSARLHSAVRATLAALPHLDQALTQSSDGDLDIVDAVPGRIETRTTTGSDAQLDALVADARSRIGSPDTGPMHHHIVAAADDGRLWWIQAYHHVAIDGQSVAALTERVADAYNDDRRDRSARSRTDTASPRETREYWDAVLASLPDDQGLLEHTGLSVSHAAIDLPENIVERVLALADRAHTSPRRALVGLLSAYTATTRPAGRQSIRLAIGGHAPAGSPIAMTSSVVPFVFAHKSTRTVVDVLADVERTLTQIRPHTAVAPDMVTELLRLRRGDSSLVAPGINVLVAERDTTFGGDRARLRQCWLGPVTDLEFVVEGTVDCANPQYSWLAMEVRGASAGTEIRAHAHALAVFLDAATTAPDAPIDSLPLASPQHLQMLVTDVNETGHCHADQDVVEMFESWAVRTGDATAVVAGPTRLTYSELRHRSSQLAHSLVAAGVGPEARVAIDMTRSAEMVVSVMAVLAAGAAFVPFDPQWPQARRRAVVRDANIVVALRGPGSSESNEDTEVLSVAVALDRWEHESGPSTPPSGVLRHGAGLAYVIFTSGSTGRPKGAMIRHEAIASRTRWQIEHILKVGPGDASLFKAPLAFDISINELLLPLCSGGTVVVAGPGEDRDPQRLVKLISRERVTFVYLVASMLDVLLETSAGTDAMAGVRHVWCGGEVLTPELFSRFRARMNGTLYHGYGPAEATIGVSHVVYDGSGSDRISTSIGQPNPGCRLYVLDDRLRPLPMGMGGELYAAGDLLGRGYVGASGMSAARFVADPFAVEVGGRAYRTGDRARWTAGGTLDFLGRADNQVKIRGMRVELEEIEAAAATHPQVRAAVVLVHTATSSILCGYVVPTDVANTNSDNLSRSVRAHLATVLPQHMIPAHLMVLDAFPTTVNGKVDRRALPAPGVIGALSGPLPDEQLRLAGHIAALLARDSGPQELVDSMGPDSDFFTLGGDSLAAMRLVTRINRDLNVQISVRAVFDHPTVAALSAYIDAADTSPCTDDKHNDASAVQTDERTRPMNAGERRMWLADRLSGHGGTYAVPLAFRVTGPLDRPALEQALADVTARHRSLRSLYVENDGALTVETFDPYDERAIPTLRPHVVSSSDVPQAIQQSLQERFDPSESIALRAHVFTHDDEKDCATLVLAVHHIATDEWSEPALLRTLSRAYAARHAGRIPMDLGAATLHPSVVAEDHDAEIVSWRSHLTPLPPVLDVPGWRAARHSGARPGRTIRRVVADDIAATVRAAARTCGASMYMATQVATSIALRACGSGEQFLTASPMSIRSPKTGRDDTDGDPDDEVGFYLNTVLLRADLRGNPTLRELFARTRDQTLHALAHSTAPYEEVVAALPALREQPPVRVMVIHQPHRDGGGSLTLGDVQTERLPVDTGTAKYDVSITLQENDSAIGLIVEYATDAVDADAADTLMRRIETVLRRMPASLDVPVHALDLLDAQDHATLSRLDGARRDIEPDLTLDRIITRTSPVDGAALIFDDRRRELGSVLGEAAALARLIIDSGHGPEDVVAIALDRSPELIVALLAVTFSGAAYVPLDPELPEARIRYLLDNSGAATILTTADVAARLPTSDVPLIDLADPSIATRLAALPTHPVVDAERRRPLHGDHPAYVLYTSGSTGRPKGVAVSHSAIVNRLLWAAEHHEITAADVFLQKTPASFDVSGWEIFLPFVTGTSVVVVDEGGHRDPRRLAHLISTHDVSIVHFVPSMLAEFLTAATSERVNPVLDARALRLIVCSGEPLTSQHAQSVATVFPRATLLNLYGPTEAAIDVTAENVSAHGPVAGPAVAIGMPVWNTHCRILDHALTEVLPGAEGDLYLGGAQLARGYRHNPALTASRFVADPRADVPGARLYHSGDRARQRRDGSIEYLGRTDGQIKLAGQRIELAEVEAALLTHPGVRSGAAAVQVTPAGPRLVGYVVPESGRTLLESDVRATVTRILPASWVPARTAILDEIPLTSSGKLDRNSLPPIDFRDSASKDRVPTSDGEVAIRGAIAEALGLEAAAIGIDDDFFRIGGDSISAIRTVTLARRRGRRITEMQIFDLRTVAALAEASLHDQETTTTPRENVSRADIPVPLPDLARAAVKSGLDIDDRIDTVRAHIPSPDDLAATDLDAEVRRATTALMETFPALRTRIDRSRRRLWKAFEIHLDAVDLETVVHVAGIERAADVLPTIDVDTGPLVRIHVARDDNAGWSAELSVHHLALSEDLTASTVADHFLGTLASGAHR</sequence>
<dbReference type="EMBL" id="JBBPCN010000001">
    <property type="protein sequence ID" value="MEK8071451.1"/>
    <property type="molecule type" value="Genomic_DNA"/>
</dbReference>
<dbReference type="PANTHER" id="PTHR45527">
    <property type="entry name" value="NONRIBOSOMAL PEPTIDE SYNTHETASE"/>
    <property type="match status" value="1"/>
</dbReference>
<protein>
    <submittedName>
        <fullName evidence="5">Amino acid adenylation domain-containing protein</fullName>
    </submittedName>
</protein>
<dbReference type="InterPro" id="IPR020806">
    <property type="entry name" value="PKS_PP-bd"/>
</dbReference>
<dbReference type="Proteomes" id="UP001456513">
    <property type="component" value="Unassembled WGS sequence"/>
</dbReference>
<evidence type="ECO:0000313" key="5">
    <source>
        <dbReference type="EMBL" id="MEK8071451.1"/>
    </source>
</evidence>
<dbReference type="PROSITE" id="PS00455">
    <property type="entry name" value="AMP_BINDING"/>
    <property type="match status" value="2"/>
</dbReference>
<dbReference type="InterPro" id="IPR036736">
    <property type="entry name" value="ACP-like_sf"/>
</dbReference>
<dbReference type="Pfam" id="PF00668">
    <property type="entry name" value="Condensation"/>
    <property type="match status" value="2"/>
</dbReference>
<dbReference type="PANTHER" id="PTHR45527:SF1">
    <property type="entry name" value="FATTY ACID SYNTHASE"/>
    <property type="match status" value="1"/>
</dbReference>
<dbReference type="NCBIfam" id="NF003417">
    <property type="entry name" value="PRK04813.1"/>
    <property type="match status" value="2"/>
</dbReference>
<organism evidence="5 6">
    <name type="scientific">Rhodococcus navarretei</name>
    <dbReference type="NCBI Taxonomy" id="3128981"/>
    <lineage>
        <taxon>Bacteria</taxon>
        <taxon>Bacillati</taxon>
        <taxon>Actinomycetota</taxon>
        <taxon>Actinomycetes</taxon>
        <taxon>Mycobacteriales</taxon>
        <taxon>Nocardiaceae</taxon>
        <taxon>Rhodococcus</taxon>
    </lineage>
</organism>
<feature type="domain" description="Carrier" evidence="4">
    <location>
        <begin position="2026"/>
        <end position="2102"/>
    </location>
</feature>
<accession>A0ABU9CVQ0</accession>
<dbReference type="SUPFAM" id="SSF56801">
    <property type="entry name" value="Acetyl-CoA synthetase-like"/>
    <property type="match status" value="2"/>
</dbReference>
<feature type="domain" description="Carrier" evidence="4">
    <location>
        <begin position="948"/>
        <end position="1028"/>
    </location>
</feature>
<dbReference type="Gene3D" id="3.30.559.10">
    <property type="entry name" value="Chloramphenicol acetyltransferase-like domain"/>
    <property type="match status" value="2"/>
</dbReference>
<comment type="cofactor">
    <cofactor evidence="1">
        <name>pantetheine 4'-phosphate</name>
        <dbReference type="ChEBI" id="CHEBI:47942"/>
    </cofactor>
</comment>
<dbReference type="RefSeq" id="WP_341441238.1">
    <property type="nucleotide sequence ID" value="NZ_JBBPCN010000001.1"/>
</dbReference>
<dbReference type="InterPro" id="IPR023213">
    <property type="entry name" value="CAT-like_dom_sf"/>
</dbReference>
<gene>
    <name evidence="5" type="ORF">AABD04_11470</name>
</gene>
<dbReference type="InterPro" id="IPR020845">
    <property type="entry name" value="AMP-binding_CS"/>
</dbReference>
<proteinExistence type="predicted"/>
<dbReference type="SUPFAM" id="SSF52777">
    <property type="entry name" value="CoA-dependent acyltransferases"/>
    <property type="match status" value="4"/>
</dbReference>
<dbReference type="InterPro" id="IPR009081">
    <property type="entry name" value="PP-bd_ACP"/>
</dbReference>
<dbReference type="Gene3D" id="3.40.50.12780">
    <property type="entry name" value="N-terminal domain of ligase-like"/>
    <property type="match status" value="2"/>
</dbReference>
<dbReference type="InterPro" id="IPR000873">
    <property type="entry name" value="AMP-dep_synth/lig_dom"/>
</dbReference>
<evidence type="ECO:0000313" key="6">
    <source>
        <dbReference type="Proteomes" id="UP001456513"/>
    </source>
</evidence>